<keyword evidence="7" id="KW-0472">Membrane</keyword>
<accession>A0A174VQW8</accession>
<dbReference type="Proteomes" id="UP000095541">
    <property type="component" value="Unassembled WGS sequence"/>
</dbReference>
<evidence type="ECO:0000256" key="2">
    <source>
        <dbReference type="ARBA" id="ARBA00012438"/>
    </source>
</evidence>
<dbReference type="Pfam" id="PF02518">
    <property type="entry name" value="HATPase_c"/>
    <property type="match status" value="1"/>
</dbReference>
<protein>
    <recommendedName>
        <fullName evidence="2">histidine kinase</fullName>
        <ecNumber evidence="2">2.7.13.3</ecNumber>
    </recommendedName>
</protein>
<keyword evidence="5 10" id="KW-0418">Kinase</keyword>
<dbReference type="InterPro" id="IPR036890">
    <property type="entry name" value="HATPase_C_sf"/>
</dbReference>
<dbReference type="PANTHER" id="PTHR43711">
    <property type="entry name" value="TWO-COMPONENT HISTIDINE KINASE"/>
    <property type="match status" value="1"/>
</dbReference>
<dbReference type="PROSITE" id="PS50109">
    <property type="entry name" value="HIS_KIN"/>
    <property type="match status" value="1"/>
</dbReference>
<feature type="domain" description="Histidine kinase" evidence="9">
    <location>
        <begin position="537"/>
        <end position="751"/>
    </location>
</feature>
<proteinExistence type="predicted"/>
<evidence type="ECO:0000259" key="9">
    <source>
        <dbReference type="PROSITE" id="PS50109"/>
    </source>
</evidence>
<dbReference type="InterPro" id="IPR036097">
    <property type="entry name" value="HisK_dim/P_sf"/>
</dbReference>
<dbReference type="InterPro" id="IPR035965">
    <property type="entry name" value="PAS-like_dom_sf"/>
</dbReference>
<evidence type="ECO:0000256" key="3">
    <source>
        <dbReference type="ARBA" id="ARBA00022553"/>
    </source>
</evidence>
<dbReference type="InterPro" id="IPR005467">
    <property type="entry name" value="His_kinase_dom"/>
</dbReference>
<dbReference type="InterPro" id="IPR003661">
    <property type="entry name" value="HisK_dim/P_dom"/>
</dbReference>
<dbReference type="EMBL" id="CZBI01000006">
    <property type="protein sequence ID" value="CUQ35671.1"/>
    <property type="molecule type" value="Genomic_DNA"/>
</dbReference>
<dbReference type="Gene3D" id="1.10.287.130">
    <property type="match status" value="1"/>
</dbReference>
<dbReference type="Pfam" id="PF00512">
    <property type="entry name" value="HisKA"/>
    <property type="match status" value="1"/>
</dbReference>
<dbReference type="InterPro" id="IPR050736">
    <property type="entry name" value="Sensor_HK_Regulatory"/>
</dbReference>
<reference evidence="10 11" key="1">
    <citation type="submission" date="2015-09" db="EMBL/GenBank/DDBJ databases">
        <authorList>
            <consortium name="Pathogen Informatics"/>
        </authorList>
    </citation>
    <scope>NUCLEOTIDE SEQUENCE [LARGE SCALE GENOMIC DNA]</scope>
    <source>
        <strain evidence="10 11">2789STDY5834945</strain>
    </source>
</reference>
<dbReference type="Gene3D" id="3.30.565.10">
    <property type="entry name" value="Histidine kinase-like ATPase, C-terminal domain"/>
    <property type="match status" value="1"/>
</dbReference>
<evidence type="ECO:0000256" key="7">
    <source>
        <dbReference type="SAM" id="Phobius"/>
    </source>
</evidence>
<dbReference type="SUPFAM" id="SSF47384">
    <property type="entry name" value="Homodimeric domain of signal transducing histidine kinase"/>
    <property type="match status" value="1"/>
</dbReference>
<keyword evidence="3" id="KW-0597">Phosphoprotein</keyword>
<feature type="transmembrane region" description="Helical" evidence="7">
    <location>
        <begin position="359"/>
        <end position="384"/>
    </location>
</feature>
<evidence type="ECO:0000256" key="6">
    <source>
        <dbReference type="ARBA" id="ARBA00023012"/>
    </source>
</evidence>
<feature type="signal peptide" evidence="8">
    <location>
        <begin position="1"/>
        <end position="23"/>
    </location>
</feature>
<sequence length="753" mass="86726">MNNRKRKIIFLFPLLIYFMSALTGCTSSQERRILVVHSYEETYAAYPDFNHLIAKQFRKKGIRADIRTLYLDCESFRENPELERMKHFLDSVLIDWRPEVILVNEDQATYSLLKCGSPLVDEVPIVFAGVNYPNWALIRQHPNATGFHDKIDYGANVDMARKLFGDKVNLFTILDSTYLDMQIRADAGKQLKNYKVTGFMDSPKLSSQEHLRLVEEKGYIRFLSIPVRIANDQSEARLMWLLNKNYRGQCYMQLKRDFTTINIGAICVSPSMTVINEAFGYGEKLLGGYLTSLPVQVEEEVEAAVRILHGTSPADIPIVESKKEYLVDWNVMKQLGIKKEGIPTDYTIVNIPFSKRYPYLYVASIVTSSILLLTIVICLLWLYLREQKRKKQALYALADEKETLALAIEGGTTYAWKLEDNLFVFEDAFWRSLGMSSRKLPFTELVDFVHPDHWPDVKLSWKHLKEANKKILQIRCDFNGGGYQWWEFRYTTNLLEGGYKTAGLLLNIQEMKDREEELDAARLLAEKAELKQSFLANMSHEIRTPLNSIVGFSNILTSDEELTLDDKQEYIDTINKNSDLLLKLVNDILELSRIESGYMSFCYKKCIVKELVDDVYMTHQVLIAPRLDFLKEEEDIPLEIDVDRERLIQVLTNFLNNATKFTESGFIKIGYYYVSEEEAVHIYVEDTGRGIPREEQQMIFSRFYKQNEFSQGAGLGLSICKVIVEKLGGKITLKSEAGKGSCFTVILPCRIIS</sequence>
<feature type="chain" id="PRO_5008036099" description="histidine kinase" evidence="8">
    <location>
        <begin position="24"/>
        <end position="753"/>
    </location>
</feature>
<keyword evidence="4 10" id="KW-0808">Transferase</keyword>
<dbReference type="AlphaFoldDB" id="A0A174VQW8"/>
<dbReference type="RefSeq" id="WP_055220928.1">
    <property type="nucleotide sequence ID" value="NZ_CP103238.1"/>
</dbReference>
<dbReference type="SMART" id="SM00387">
    <property type="entry name" value="HATPase_c"/>
    <property type="match status" value="1"/>
</dbReference>
<keyword evidence="7" id="KW-0812">Transmembrane</keyword>
<evidence type="ECO:0000256" key="4">
    <source>
        <dbReference type="ARBA" id="ARBA00022679"/>
    </source>
</evidence>
<dbReference type="PANTHER" id="PTHR43711:SF31">
    <property type="entry name" value="HISTIDINE KINASE"/>
    <property type="match status" value="1"/>
</dbReference>
<dbReference type="SMART" id="SM00388">
    <property type="entry name" value="HisKA"/>
    <property type="match status" value="1"/>
</dbReference>
<dbReference type="CDD" id="cd00082">
    <property type="entry name" value="HisKA"/>
    <property type="match status" value="1"/>
</dbReference>
<dbReference type="SUPFAM" id="SSF55874">
    <property type="entry name" value="ATPase domain of HSP90 chaperone/DNA topoisomerase II/histidine kinase"/>
    <property type="match status" value="1"/>
</dbReference>
<dbReference type="InterPro" id="IPR003594">
    <property type="entry name" value="HATPase_dom"/>
</dbReference>
<name>A0A174VQW8_BACT4</name>
<evidence type="ECO:0000256" key="5">
    <source>
        <dbReference type="ARBA" id="ARBA00022777"/>
    </source>
</evidence>
<organism evidence="10 11">
    <name type="scientific">Bacteroides thetaiotaomicron</name>
    <dbReference type="NCBI Taxonomy" id="818"/>
    <lineage>
        <taxon>Bacteria</taxon>
        <taxon>Pseudomonadati</taxon>
        <taxon>Bacteroidota</taxon>
        <taxon>Bacteroidia</taxon>
        <taxon>Bacteroidales</taxon>
        <taxon>Bacteroidaceae</taxon>
        <taxon>Bacteroides</taxon>
    </lineage>
</organism>
<keyword evidence="8" id="KW-0732">Signal</keyword>
<dbReference type="EC" id="2.7.13.3" evidence="2"/>
<comment type="catalytic activity">
    <reaction evidence="1">
        <text>ATP + protein L-histidine = ADP + protein N-phospho-L-histidine.</text>
        <dbReference type="EC" id="2.7.13.3"/>
    </reaction>
</comment>
<evidence type="ECO:0000256" key="1">
    <source>
        <dbReference type="ARBA" id="ARBA00000085"/>
    </source>
</evidence>
<dbReference type="SUPFAM" id="SSF55785">
    <property type="entry name" value="PYP-like sensor domain (PAS domain)"/>
    <property type="match status" value="1"/>
</dbReference>
<dbReference type="PROSITE" id="PS51257">
    <property type="entry name" value="PROKAR_LIPOPROTEIN"/>
    <property type="match status" value="1"/>
</dbReference>
<dbReference type="PRINTS" id="PR00344">
    <property type="entry name" value="BCTRLSENSOR"/>
</dbReference>
<keyword evidence="6" id="KW-0902">Two-component regulatory system</keyword>
<evidence type="ECO:0000256" key="8">
    <source>
        <dbReference type="SAM" id="SignalP"/>
    </source>
</evidence>
<evidence type="ECO:0000313" key="11">
    <source>
        <dbReference type="Proteomes" id="UP000095541"/>
    </source>
</evidence>
<dbReference type="GO" id="GO:0000155">
    <property type="term" value="F:phosphorelay sensor kinase activity"/>
    <property type="evidence" value="ECO:0007669"/>
    <property type="project" value="InterPro"/>
</dbReference>
<gene>
    <name evidence="10" type="primary">rcsC_3</name>
    <name evidence="10" type="ORF">ERS852557_03787</name>
</gene>
<evidence type="ECO:0000313" key="10">
    <source>
        <dbReference type="EMBL" id="CUQ35671.1"/>
    </source>
</evidence>
<dbReference type="InterPro" id="IPR004358">
    <property type="entry name" value="Sig_transdc_His_kin-like_C"/>
</dbReference>
<keyword evidence="7" id="KW-1133">Transmembrane helix</keyword>